<dbReference type="PROSITE" id="PS51257">
    <property type="entry name" value="PROKAR_LIPOPROTEIN"/>
    <property type="match status" value="1"/>
</dbReference>
<dbReference type="OrthoDB" id="2663664at2759"/>
<dbReference type="EMBL" id="KN835321">
    <property type="protein sequence ID" value="KIK39969.1"/>
    <property type="molecule type" value="Genomic_DNA"/>
</dbReference>
<dbReference type="InParanoid" id="A0A0D0APR6"/>
<feature type="transmembrane region" description="Helical" evidence="1">
    <location>
        <begin position="150"/>
        <end position="171"/>
    </location>
</feature>
<feature type="transmembrane region" description="Helical" evidence="1">
    <location>
        <begin position="118"/>
        <end position="138"/>
    </location>
</feature>
<accession>A0A0D0APR6</accession>
<feature type="transmembrane region" description="Helical" evidence="1">
    <location>
        <begin position="15"/>
        <end position="38"/>
    </location>
</feature>
<feature type="transmembrane region" description="Helical" evidence="1">
    <location>
        <begin position="66"/>
        <end position="91"/>
    </location>
</feature>
<sequence>MIARLYAMYQQSRKILFLLSAIFPTLTFACGLLAVLAIRNFSWDELVLSGTHRCIYEVQRNEQLELLLAGVWILRIVWEVIVLCLAVWIAVKHFHEMRRSSIGWSTGDCFMVLMKSHVLYFAAFAAVSCFSLGCLSPNMLDSSSVGAQIYYAILQITMFMQLFVLGPRLILSVRQYHAKHMADAEPGSYMTSIAFEDLELISVSTDTSSV</sequence>
<keyword evidence="3" id="KW-1185">Reference proteome</keyword>
<dbReference type="Proteomes" id="UP000054485">
    <property type="component" value="Unassembled WGS sequence"/>
</dbReference>
<reference evidence="3" key="2">
    <citation type="submission" date="2015-01" db="EMBL/GenBank/DDBJ databases">
        <title>Evolutionary Origins and Diversification of the Mycorrhizal Mutualists.</title>
        <authorList>
            <consortium name="DOE Joint Genome Institute"/>
            <consortium name="Mycorrhizal Genomics Consortium"/>
            <person name="Kohler A."/>
            <person name="Kuo A."/>
            <person name="Nagy L.G."/>
            <person name="Floudas D."/>
            <person name="Copeland A."/>
            <person name="Barry K.W."/>
            <person name="Cichocki N."/>
            <person name="Veneault-Fourrey C."/>
            <person name="LaButti K."/>
            <person name="Lindquist E.A."/>
            <person name="Lipzen A."/>
            <person name="Lundell T."/>
            <person name="Morin E."/>
            <person name="Murat C."/>
            <person name="Riley R."/>
            <person name="Ohm R."/>
            <person name="Sun H."/>
            <person name="Tunlid A."/>
            <person name="Henrissat B."/>
            <person name="Grigoriev I.V."/>
            <person name="Hibbett D.S."/>
            <person name="Martin F."/>
        </authorList>
    </citation>
    <scope>NUCLEOTIDE SEQUENCE [LARGE SCALE GENOMIC DNA]</scope>
    <source>
        <strain evidence="3">UH-Slu-Lm8-n1</strain>
    </source>
</reference>
<evidence type="ECO:0000313" key="2">
    <source>
        <dbReference type="EMBL" id="KIK39969.1"/>
    </source>
</evidence>
<evidence type="ECO:0000313" key="3">
    <source>
        <dbReference type="Proteomes" id="UP000054485"/>
    </source>
</evidence>
<name>A0A0D0APR6_9AGAM</name>
<dbReference type="HOGENOM" id="CLU_057751_1_0_1"/>
<evidence type="ECO:0000256" key="1">
    <source>
        <dbReference type="SAM" id="Phobius"/>
    </source>
</evidence>
<gene>
    <name evidence="2" type="ORF">CY34DRAFT_807683</name>
</gene>
<dbReference type="AlphaFoldDB" id="A0A0D0APR6"/>
<organism evidence="2 3">
    <name type="scientific">Suillus luteus UH-Slu-Lm8-n1</name>
    <dbReference type="NCBI Taxonomy" id="930992"/>
    <lineage>
        <taxon>Eukaryota</taxon>
        <taxon>Fungi</taxon>
        <taxon>Dikarya</taxon>
        <taxon>Basidiomycota</taxon>
        <taxon>Agaricomycotina</taxon>
        <taxon>Agaricomycetes</taxon>
        <taxon>Agaricomycetidae</taxon>
        <taxon>Boletales</taxon>
        <taxon>Suillineae</taxon>
        <taxon>Suillaceae</taxon>
        <taxon>Suillus</taxon>
    </lineage>
</organism>
<protein>
    <submittedName>
        <fullName evidence="2">Uncharacterized protein</fullName>
    </submittedName>
</protein>
<keyword evidence="1" id="KW-0812">Transmembrane</keyword>
<keyword evidence="1" id="KW-0472">Membrane</keyword>
<keyword evidence="1" id="KW-1133">Transmembrane helix</keyword>
<proteinExistence type="predicted"/>
<reference evidence="2 3" key="1">
    <citation type="submission" date="2014-04" db="EMBL/GenBank/DDBJ databases">
        <authorList>
            <consortium name="DOE Joint Genome Institute"/>
            <person name="Kuo A."/>
            <person name="Ruytinx J."/>
            <person name="Rineau F."/>
            <person name="Colpaert J."/>
            <person name="Kohler A."/>
            <person name="Nagy L.G."/>
            <person name="Floudas D."/>
            <person name="Copeland A."/>
            <person name="Barry K.W."/>
            <person name="Cichocki N."/>
            <person name="Veneault-Fourrey C."/>
            <person name="LaButti K."/>
            <person name="Lindquist E.A."/>
            <person name="Lipzen A."/>
            <person name="Lundell T."/>
            <person name="Morin E."/>
            <person name="Murat C."/>
            <person name="Sun H."/>
            <person name="Tunlid A."/>
            <person name="Henrissat B."/>
            <person name="Grigoriev I.V."/>
            <person name="Hibbett D.S."/>
            <person name="Martin F."/>
            <person name="Nordberg H.P."/>
            <person name="Cantor M.N."/>
            <person name="Hua S.X."/>
        </authorList>
    </citation>
    <scope>NUCLEOTIDE SEQUENCE [LARGE SCALE GENOMIC DNA]</scope>
    <source>
        <strain evidence="2 3">UH-Slu-Lm8-n1</strain>
    </source>
</reference>